<dbReference type="SUPFAM" id="SSF48452">
    <property type="entry name" value="TPR-like"/>
    <property type="match status" value="3"/>
</dbReference>
<dbReference type="InterPro" id="IPR042772">
    <property type="entry name" value="SH3TC1/SH3TC2"/>
</dbReference>
<feature type="region of interest" description="Disordered" evidence="3">
    <location>
        <begin position="1"/>
        <end position="67"/>
    </location>
</feature>
<dbReference type="Gene3D" id="2.30.30.40">
    <property type="entry name" value="SH3 Domains"/>
    <property type="match status" value="1"/>
</dbReference>
<organism evidence="5 6">
    <name type="scientific">Chinchilla lanigera</name>
    <name type="common">Long-tailed chinchilla</name>
    <name type="synonym">Chinchilla villidera</name>
    <dbReference type="NCBI Taxonomy" id="34839"/>
    <lineage>
        <taxon>Eukaryota</taxon>
        <taxon>Metazoa</taxon>
        <taxon>Chordata</taxon>
        <taxon>Craniata</taxon>
        <taxon>Vertebrata</taxon>
        <taxon>Euteleostomi</taxon>
        <taxon>Mammalia</taxon>
        <taxon>Eutheria</taxon>
        <taxon>Euarchontoglires</taxon>
        <taxon>Glires</taxon>
        <taxon>Rodentia</taxon>
        <taxon>Hystricomorpha</taxon>
        <taxon>Chinchillidae</taxon>
        <taxon>Chinchilla</taxon>
    </lineage>
</organism>
<dbReference type="InterPro" id="IPR019734">
    <property type="entry name" value="TPR_rpt"/>
</dbReference>
<dbReference type="Gene3D" id="1.25.40.10">
    <property type="entry name" value="Tetratricopeptide repeat domain"/>
    <property type="match status" value="3"/>
</dbReference>
<feature type="compositionally biased region" description="Low complexity" evidence="3">
    <location>
        <begin position="234"/>
        <end position="255"/>
    </location>
</feature>
<evidence type="ECO:0000259" key="4">
    <source>
        <dbReference type="PROSITE" id="PS50002"/>
    </source>
</evidence>
<accession>A0A8C2VB92</accession>
<evidence type="ECO:0000256" key="2">
    <source>
        <dbReference type="PROSITE-ProRule" id="PRU00192"/>
    </source>
</evidence>
<dbReference type="GeneID" id="102010399"/>
<dbReference type="PANTHER" id="PTHR22647:SF3">
    <property type="entry name" value="SH3 DOMAIN AND TETRATRICOPEPTIDE REPEAT-CONTAINING PROTEIN 1"/>
    <property type="match status" value="1"/>
</dbReference>
<dbReference type="SMART" id="SM00326">
    <property type="entry name" value="SH3"/>
    <property type="match status" value="1"/>
</dbReference>
<evidence type="ECO:0000313" key="5">
    <source>
        <dbReference type="Ensembl" id="ENSCLAP00000010856.1"/>
    </source>
</evidence>
<dbReference type="SUPFAM" id="SSF50044">
    <property type="entry name" value="SH3-domain"/>
    <property type="match status" value="1"/>
</dbReference>
<gene>
    <name evidence="5" type="primary">SH3TC1</name>
</gene>
<dbReference type="SMART" id="SM00028">
    <property type="entry name" value="TPR"/>
    <property type="match status" value="7"/>
</dbReference>
<evidence type="ECO:0000313" key="6">
    <source>
        <dbReference type="Proteomes" id="UP000694398"/>
    </source>
</evidence>
<proteinExistence type="predicted"/>
<dbReference type="CTD" id="54436"/>
<evidence type="ECO:0000256" key="3">
    <source>
        <dbReference type="SAM" id="MobiDB-lite"/>
    </source>
</evidence>
<feature type="region of interest" description="Disordered" evidence="3">
    <location>
        <begin position="215"/>
        <end position="255"/>
    </location>
</feature>
<feature type="compositionally biased region" description="Low complexity" evidence="3">
    <location>
        <begin position="48"/>
        <end position="65"/>
    </location>
</feature>
<dbReference type="GeneTree" id="ENSGT00530000063812"/>
<dbReference type="Proteomes" id="UP000694398">
    <property type="component" value="Unassembled WGS sequence"/>
</dbReference>
<dbReference type="Ensembl" id="ENSCLAT00000010991.1">
    <property type="protein sequence ID" value="ENSCLAP00000010857.1"/>
    <property type="gene ID" value="ENSCLAG00000007496.1"/>
</dbReference>
<evidence type="ECO:0000256" key="1">
    <source>
        <dbReference type="ARBA" id="ARBA00022443"/>
    </source>
</evidence>
<dbReference type="OrthoDB" id="9927874at2759"/>
<dbReference type="Ensembl" id="ENSCLAT00000010990.1">
    <property type="protein sequence ID" value="ENSCLAP00000010856.1"/>
    <property type="gene ID" value="ENSCLAG00000007496.1"/>
</dbReference>
<name>A0A8C2VB92_CHILA</name>
<dbReference type="PROSITE" id="PS50002">
    <property type="entry name" value="SH3"/>
    <property type="match status" value="1"/>
</dbReference>
<feature type="region of interest" description="Disordered" evidence="3">
    <location>
        <begin position="402"/>
        <end position="422"/>
    </location>
</feature>
<feature type="domain" description="SH3" evidence="4">
    <location>
        <begin position="288"/>
        <end position="351"/>
    </location>
</feature>
<dbReference type="InterPro" id="IPR036028">
    <property type="entry name" value="SH3-like_dom_sf"/>
</dbReference>
<dbReference type="InterPro" id="IPR001452">
    <property type="entry name" value="SH3_domain"/>
</dbReference>
<reference evidence="5" key="1">
    <citation type="submission" date="2025-05" db="UniProtKB">
        <authorList>
            <consortium name="Ensembl"/>
        </authorList>
    </citation>
    <scope>IDENTIFICATION</scope>
</reference>
<dbReference type="RefSeq" id="XP_005408836.1">
    <property type="nucleotide sequence ID" value="XM_005408779.2"/>
</dbReference>
<keyword evidence="6" id="KW-1185">Reference proteome</keyword>
<keyword evidence="1 2" id="KW-0728">SH3 domain</keyword>
<dbReference type="OMA" id="FTNEQQG"/>
<dbReference type="PANTHER" id="PTHR22647">
    <property type="entry name" value="SH3 DOMAIN AND TETRATRICOPEPTIDE REPEATS CONTAINING PROTEIN"/>
    <property type="match status" value="1"/>
</dbReference>
<dbReference type="InterPro" id="IPR011990">
    <property type="entry name" value="TPR-like_helical_dom_sf"/>
</dbReference>
<sequence length="1326" mass="144913">MNGPAELTPAEPAAMGRGSGGPSGDCSSRDPVQSAAAGTLRETKETGGVDAAPPGTAGPAETLPGQMAACPTDLTLQLQAVRRKSGHPDPGLQQALRGRLRLLENDSREVARVLGELSARLLSIHSDQDRIMVTFKTFEEIWKFSTYHTLGFTHHCLEALLVDATFWLLAPGEEEETGIRVQVAEDALRLMQESLLIQEGPFFVLCPDHHVRVMPGAQGAKKGPPPLRRASGDPPGEATPAAGSSAPSPSAAPEEPLIPFHQWALRVPWDPTAVNSLGGPETPDTQLMGRGRASAVADWQSSGPEELSLHAGDLLELLSAQVPGLPWCVGRHVASGCVGFVPTSVICPQDPASELEGAIFLDEEERSFFSSEGHFSEEDARQLLGRTSGRDVCTVYRLDRLEEAESEQPQEQEASPSCPTPELQDTLHTVRGVLQQCKTCPGHPEEPVLWDPPAVSSSWSLPVSKETPFYLDAEDGWSSPRALGLLLQFLNAPGYEAGYRGLYDAPLSWLSSLSKGFADEEELADCLAQARGAAKKAGLSMALARLCFLLGQLCVRKLKLSQARVYFEEALGALGGGFGDLFLVVAVYTHLASVYLKQKNRDKCAQAVPRAAALLLGTAGHAGSTEAEAELLKFALRRAIIAQSPQAEARACFLLAQHHARLRQPEETLPYLERLLVLHKVSGAPHAVWPVGCYLLLADTYSRKCLPHLALSCVRAASLGTRGSLASSLWSVDLVLQNAPQLQAQSGAPCLPAQMAHYLRQALTSSAVGPGWVLRGALCASLAQLHSHHGQHGQAIAFMTQAVDADATAGARRVVVHVVALAWLHMLQGRSLVALDILESVLDADLASEDQEGVIANMAAMALKRTGRTRQAAEDYYRALRVARHLGQRQNQAVVLANFGALCLQAGAGRLAQHYFLEAIGVFSPLPSRECGQDFTQVLLWTGHLYTRRGLTQQGKCYYQWAFLVAVETGHLESQLQAVQRLCHFHSCIAPDEAQCVVYLELQLTLARRAADKALEGQLLEAISRLYLSLGTERAYKSALDYTKRSLGIFIDLQKKEKEAYAWLQAGKIYYILRQNELVDLYIQVAQNAALYTGDPSLGLELFEAAGDIFFNGAWEREKAVSFYRDRALPLAVTLGNREAELRLCNKLVALLAVLETPQEGLEFAHEALELSITLGDQLNERVAYHRLAALHHRLGHGELAEHFYLKALSLCRSPLEFEEETLYYVKVYLVLGDIIFYELKDPFDAAGYYQLALAAAVDLGHKRAQLKIYTRLATIYHHFLVDREMSLFFYQKARTFASELNGRRTDLAPQRFWARAPWLAPGPPP</sequence>
<protein>
    <submittedName>
        <fullName evidence="5">SH3 domain and tetratricopeptide repeats 1</fullName>
    </submittedName>
</protein>